<comment type="caution">
    <text evidence="6">The sequence shown here is derived from an EMBL/GenBank/DDBJ whole genome shotgun (WGS) entry which is preliminary data.</text>
</comment>
<dbReference type="EMBL" id="MQUC01000003">
    <property type="protein sequence ID" value="PRP66239.1"/>
    <property type="molecule type" value="Genomic_DNA"/>
</dbReference>
<dbReference type="GO" id="GO:0016020">
    <property type="term" value="C:membrane"/>
    <property type="evidence" value="ECO:0007669"/>
    <property type="project" value="InterPro"/>
</dbReference>
<accession>A0A2S9WS07</accession>
<evidence type="ECO:0000256" key="2">
    <source>
        <dbReference type="ARBA" id="ARBA00022737"/>
    </source>
</evidence>
<organism evidence="6 7">
    <name type="scientific">Nonlabens agnitus</name>
    <dbReference type="NCBI Taxonomy" id="870484"/>
    <lineage>
        <taxon>Bacteria</taxon>
        <taxon>Pseudomonadati</taxon>
        <taxon>Bacteroidota</taxon>
        <taxon>Flavobacteriia</taxon>
        <taxon>Flavobacteriales</taxon>
        <taxon>Flavobacteriaceae</taxon>
        <taxon>Nonlabens</taxon>
    </lineage>
</organism>
<dbReference type="PROSITE" id="PS51257">
    <property type="entry name" value="PROKAR_LIPOPROTEIN"/>
    <property type="match status" value="1"/>
</dbReference>
<keyword evidence="6" id="KW-0255">Endonuclease</keyword>
<evidence type="ECO:0000256" key="3">
    <source>
        <dbReference type="ARBA" id="ARBA00022837"/>
    </source>
</evidence>
<dbReference type="GO" id="GO:0007154">
    <property type="term" value="P:cell communication"/>
    <property type="evidence" value="ECO:0007669"/>
    <property type="project" value="InterPro"/>
</dbReference>
<dbReference type="Gene3D" id="2.60.40.2030">
    <property type="match status" value="1"/>
</dbReference>
<dbReference type="InterPro" id="IPR003644">
    <property type="entry name" value="Calx_beta"/>
</dbReference>
<feature type="signal peptide" evidence="4">
    <location>
        <begin position="1"/>
        <end position="20"/>
    </location>
</feature>
<gene>
    <name evidence="6" type="ORF">BST86_03600</name>
</gene>
<name>A0A2S9WS07_9FLAO</name>
<evidence type="ECO:0000256" key="4">
    <source>
        <dbReference type="SAM" id="SignalP"/>
    </source>
</evidence>
<sequence>MKSIFSRVIYSLLIVTFITACETDDVLASLVELEASQNSLSEADGSVVVTAALNAPAASDVTVSYIISGSATRRTDYTVSADEIVISKGATSGEVTINAVQDNDLEEVETIEFTITAVQNANLVGEYTASISILDDDADTDNDGVVDALDDCVNTPGEVNNNGCPFLGFIINEVLYDPPSDLPGDANGDGSRSASDDEFVEFFNSGEALDISGYEVFDEDNFISGDPKHVFPAGTIVPRNGVLVLFGGGTPTGNFGGAIVQTANGADGNLNLNNGGDMLILTDTSGATVVSFDINPLSGNPDESYTRNPDLTGDFEQHARIDAAEGRLFSPGTKLNGTSF</sequence>
<dbReference type="RefSeq" id="WP_105982077.1">
    <property type="nucleotide sequence ID" value="NZ_MQUC01000003.1"/>
</dbReference>
<keyword evidence="2" id="KW-0677">Repeat</keyword>
<dbReference type="AlphaFoldDB" id="A0A2S9WS07"/>
<dbReference type="Pfam" id="PF03160">
    <property type="entry name" value="Calx-beta"/>
    <property type="match status" value="1"/>
</dbReference>
<keyword evidence="6" id="KW-0540">Nuclease</keyword>
<dbReference type="GO" id="GO:0004519">
    <property type="term" value="F:endonuclease activity"/>
    <property type="evidence" value="ECO:0007669"/>
    <property type="project" value="UniProtKB-KW"/>
</dbReference>
<dbReference type="InterPro" id="IPR038081">
    <property type="entry name" value="CalX-like_sf"/>
</dbReference>
<evidence type="ECO:0000256" key="1">
    <source>
        <dbReference type="ARBA" id="ARBA00022729"/>
    </source>
</evidence>
<keyword evidence="1 4" id="KW-0732">Signal</keyword>
<proteinExistence type="predicted"/>
<feature type="chain" id="PRO_5015621770" evidence="4">
    <location>
        <begin position="21"/>
        <end position="340"/>
    </location>
</feature>
<dbReference type="PROSITE" id="PS51841">
    <property type="entry name" value="LTD"/>
    <property type="match status" value="1"/>
</dbReference>
<protein>
    <submittedName>
        <fullName evidence="6">Endonuclease</fullName>
    </submittedName>
</protein>
<evidence type="ECO:0000313" key="6">
    <source>
        <dbReference type="EMBL" id="PRP66239.1"/>
    </source>
</evidence>
<dbReference type="Proteomes" id="UP000239532">
    <property type="component" value="Unassembled WGS sequence"/>
</dbReference>
<feature type="domain" description="LTD" evidence="5">
    <location>
        <begin position="155"/>
        <end position="307"/>
    </location>
</feature>
<keyword evidence="7" id="KW-1185">Reference proteome</keyword>
<dbReference type="SUPFAM" id="SSF141072">
    <property type="entry name" value="CalX-like"/>
    <property type="match status" value="1"/>
</dbReference>
<dbReference type="InterPro" id="IPR001322">
    <property type="entry name" value="Lamin_tail_dom"/>
</dbReference>
<evidence type="ECO:0000313" key="7">
    <source>
        <dbReference type="Proteomes" id="UP000239532"/>
    </source>
</evidence>
<reference evidence="6 7" key="1">
    <citation type="submission" date="2016-11" db="EMBL/GenBank/DDBJ databases">
        <title>Trade-off between light-utilization and light-protection in marine flavobacteria.</title>
        <authorList>
            <person name="Kumagai Y."/>
        </authorList>
    </citation>
    <scope>NUCLEOTIDE SEQUENCE [LARGE SCALE GENOMIC DNA]</scope>
    <source>
        <strain evidence="6 7">JCM 17109</strain>
    </source>
</reference>
<keyword evidence="6" id="KW-0378">Hydrolase</keyword>
<keyword evidence="3" id="KW-0106">Calcium</keyword>
<evidence type="ECO:0000259" key="5">
    <source>
        <dbReference type="PROSITE" id="PS51841"/>
    </source>
</evidence>
<dbReference type="OrthoDB" id="1522982at2"/>
<dbReference type="Pfam" id="PF00932">
    <property type="entry name" value="LTD"/>
    <property type="match status" value="1"/>
</dbReference>